<evidence type="ECO:0000259" key="3">
    <source>
        <dbReference type="PROSITE" id="PS50026"/>
    </source>
</evidence>
<keyword evidence="1" id="KW-0245">EGF-like domain</keyword>
<feature type="domain" description="EGF-like" evidence="3">
    <location>
        <begin position="68"/>
        <end position="104"/>
    </location>
</feature>
<name>A0A915L227_ROMCU</name>
<sequence length="118" mass="13244">MYAKWYFFDAIFCCILLHHSALFAIRCKKSSKNGAFTITAKELCLKRCRTFLFVLKFRKIFACDQGTFGLECKQKCRPCRNNGSCSVVDGLCSCSAGYSGFLCERSCPVGFCSKSSAY</sequence>
<feature type="transmembrane region" description="Helical" evidence="2">
    <location>
        <begin position="6"/>
        <end position="25"/>
    </location>
</feature>
<feature type="disulfide bond" evidence="1">
    <location>
        <begin position="94"/>
        <end position="103"/>
    </location>
</feature>
<dbReference type="InterPro" id="IPR000742">
    <property type="entry name" value="EGF"/>
</dbReference>
<evidence type="ECO:0000256" key="1">
    <source>
        <dbReference type="PROSITE-ProRule" id="PRU00076"/>
    </source>
</evidence>
<dbReference type="AlphaFoldDB" id="A0A915L227"/>
<evidence type="ECO:0000256" key="2">
    <source>
        <dbReference type="SAM" id="Phobius"/>
    </source>
</evidence>
<organism evidence="4 5">
    <name type="scientific">Romanomermis culicivorax</name>
    <name type="common">Nematode worm</name>
    <dbReference type="NCBI Taxonomy" id="13658"/>
    <lineage>
        <taxon>Eukaryota</taxon>
        <taxon>Metazoa</taxon>
        <taxon>Ecdysozoa</taxon>
        <taxon>Nematoda</taxon>
        <taxon>Enoplea</taxon>
        <taxon>Dorylaimia</taxon>
        <taxon>Mermithida</taxon>
        <taxon>Mermithoidea</taxon>
        <taxon>Mermithidae</taxon>
        <taxon>Romanomermis</taxon>
    </lineage>
</organism>
<dbReference type="Proteomes" id="UP000887565">
    <property type="component" value="Unplaced"/>
</dbReference>
<reference evidence="5" key="1">
    <citation type="submission" date="2022-11" db="UniProtKB">
        <authorList>
            <consortium name="WormBaseParasite"/>
        </authorList>
    </citation>
    <scope>IDENTIFICATION</scope>
</reference>
<proteinExistence type="predicted"/>
<comment type="caution">
    <text evidence="1">Lacks conserved residue(s) required for the propagation of feature annotation.</text>
</comment>
<protein>
    <submittedName>
        <fullName evidence="5">EGF-like domain-containing protein</fullName>
    </submittedName>
</protein>
<keyword evidence="4" id="KW-1185">Reference proteome</keyword>
<dbReference type="Gene3D" id="2.10.25.10">
    <property type="entry name" value="Laminin"/>
    <property type="match status" value="1"/>
</dbReference>
<keyword evidence="2" id="KW-0812">Transmembrane</keyword>
<dbReference type="PROSITE" id="PS00022">
    <property type="entry name" value="EGF_1"/>
    <property type="match status" value="1"/>
</dbReference>
<evidence type="ECO:0000313" key="5">
    <source>
        <dbReference type="WBParaSite" id="nRc.2.0.1.t43813-RA"/>
    </source>
</evidence>
<dbReference type="WBParaSite" id="nRc.2.0.1.t43813-RA">
    <property type="protein sequence ID" value="nRc.2.0.1.t43813-RA"/>
    <property type="gene ID" value="nRc.2.0.1.g43813"/>
</dbReference>
<dbReference type="PROSITE" id="PS50026">
    <property type="entry name" value="EGF_3"/>
    <property type="match status" value="1"/>
</dbReference>
<accession>A0A915L227</accession>
<evidence type="ECO:0000313" key="4">
    <source>
        <dbReference type="Proteomes" id="UP000887565"/>
    </source>
</evidence>
<keyword evidence="2" id="KW-1133">Transmembrane helix</keyword>
<keyword evidence="2" id="KW-0472">Membrane</keyword>
<keyword evidence="1" id="KW-1015">Disulfide bond</keyword>